<dbReference type="Gene3D" id="3.30.70.2390">
    <property type="match status" value="1"/>
</dbReference>
<dbReference type="Pfam" id="PF13399">
    <property type="entry name" value="LytR_C"/>
    <property type="match status" value="1"/>
</dbReference>
<feature type="compositionally biased region" description="Pro residues" evidence="1">
    <location>
        <begin position="96"/>
        <end position="105"/>
    </location>
</feature>
<dbReference type="Proteomes" id="UP001165405">
    <property type="component" value="Unassembled WGS sequence"/>
</dbReference>
<feature type="domain" description="LytR/CpsA/Psr regulator C-terminal" evidence="3">
    <location>
        <begin position="118"/>
        <end position="202"/>
    </location>
</feature>
<feature type="transmembrane region" description="Helical" evidence="2">
    <location>
        <begin position="36"/>
        <end position="57"/>
    </location>
</feature>
<keyword evidence="2" id="KW-1133">Transmembrane helix</keyword>
<name>A0AA41UA27_9MICO</name>
<evidence type="ECO:0000313" key="4">
    <source>
        <dbReference type="EMBL" id="MCF4122207.1"/>
    </source>
</evidence>
<protein>
    <submittedName>
        <fullName evidence="4">LytR C-terminal domain-containing protein</fullName>
    </submittedName>
</protein>
<feature type="region of interest" description="Disordered" evidence="1">
    <location>
        <begin position="63"/>
        <end position="108"/>
    </location>
</feature>
<evidence type="ECO:0000256" key="2">
    <source>
        <dbReference type="SAM" id="Phobius"/>
    </source>
</evidence>
<comment type="caution">
    <text evidence="4">The sequence shown here is derived from an EMBL/GenBank/DDBJ whole genome shotgun (WGS) entry which is preliminary data.</text>
</comment>
<dbReference type="EMBL" id="JAKGSG010000040">
    <property type="protein sequence ID" value="MCF4122207.1"/>
    <property type="molecule type" value="Genomic_DNA"/>
</dbReference>
<keyword evidence="5" id="KW-1185">Reference proteome</keyword>
<organism evidence="4 5">
    <name type="scientific">Antribacter soli</name>
    <dbReference type="NCBI Taxonomy" id="2910976"/>
    <lineage>
        <taxon>Bacteria</taxon>
        <taxon>Bacillati</taxon>
        <taxon>Actinomycetota</taxon>
        <taxon>Actinomycetes</taxon>
        <taxon>Micrococcales</taxon>
        <taxon>Promicromonosporaceae</taxon>
        <taxon>Antribacter</taxon>
    </lineage>
</organism>
<evidence type="ECO:0000313" key="5">
    <source>
        <dbReference type="Proteomes" id="UP001165405"/>
    </source>
</evidence>
<feature type="compositionally biased region" description="Low complexity" evidence="1">
    <location>
        <begin position="71"/>
        <end position="95"/>
    </location>
</feature>
<keyword evidence="2" id="KW-0812">Transmembrane</keyword>
<accession>A0AA41UA27</accession>
<reference evidence="4" key="1">
    <citation type="submission" date="2022-01" db="EMBL/GenBank/DDBJ databases">
        <title>Antribacter sp. nov., isolated from Guizhou of China.</title>
        <authorList>
            <person name="Chengliang C."/>
            <person name="Ya Z."/>
        </authorList>
    </citation>
    <scope>NUCLEOTIDE SEQUENCE</scope>
    <source>
        <strain evidence="4">KLBMP 9083</strain>
    </source>
</reference>
<sequence>MTKSTYPYPPDEFDVAVPGGAPVGVHRAPRSGWSSVWPFLLVAVICAGVAWGGITLLNGDPGAAQAETPGASASPDPSASASAPADPAASASPTPAAEPPAPTYPGDPAQANLAAVMAVYNASGQQGVAGSTVEKLQGAGFTGEIAAETAGDEMVAANPANTVLYGADRADTATAVAQALGITNLQESEDVTDSAQAVWVVIVTPIP</sequence>
<gene>
    <name evidence="4" type="ORF">L1785_14600</name>
</gene>
<dbReference type="AlphaFoldDB" id="A0AA41UA27"/>
<keyword evidence="2" id="KW-0472">Membrane</keyword>
<evidence type="ECO:0000256" key="1">
    <source>
        <dbReference type="SAM" id="MobiDB-lite"/>
    </source>
</evidence>
<dbReference type="RefSeq" id="WP_236090000.1">
    <property type="nucleotide sequence ID" value="NZ_JAKGSG010000040.1"/>
</dbReference>
<dbReference type="InterPro" id="IPR027381">
    <property type="entry name" value="LytR/CpsA/Psr_C"/>
</dbReference>
<evidence type="ECO:0000259" key="3">
    <source>
        <dbReference type="Pfam" id="PF13399"/>
    </source>
</evidence>
<proteinExistence type="predicted"/>